<dbReference type="VEuPathDB" id="FungiDB:PNEG_01564"/>
<dbReference type="STRING" id="1069680.M7P902"/>
<dbReference type="GO" id="GO:0070631">
    <property type="term" value="P:spindle pole body localization"/>
    <property type="evidence" value="ECO:0007669"/>
    <property type="project" value="TreeGrafter"/>
</dbReference>
<dbReference type="AlphaFoldDB" id="M7P902"/>
<dbReference type="GO" id="GO:0031965">
    <property type="term" value="C:nuclear membrane"/>
    <property type="evidence" value="ECO:0007669"/>
    <property type="project" value="UniProtKB-SubCell"/>
</dbReference>
<accession>M7P902</accession>
<dbReference type="EMBL" id="AFWA02000004">
    <property type="protein sequence ID" value="EMR10305.1"/>
    <property type="molecule type" value="Genomic_DNA"/>
</dbReference>
<evidence type="ECO:0000256" key="9">
    <source>
        <dbReference type="ARBA" id="ARBA00023010"/>
    </source>
</evidence>
<evidence type="ECO:0000313" key="15">
    <source>
        <dbReference type="Proteomes" id="UP000011958"/>
    </source>
</evidence>
<comment type="similarity">
    <text evidence="3">Belongs to the NDC1 family.</text>
</comment>
<keyword evidence="6" id="KW-0509">mRNA transport</keyword>
<dbReference type="InterPro" id="IPR019049">
    <property type="entry name" value="Nucleoporin_prot_Ndc1/Nup"/>
</dbReference>
<evidence type="ECO:0000256" key="3">
    <source>
        <dbReference type="ARBA" id="ARBA00005760"/>
    </source>
</evidence>
<dbReference type="GO" id="GO:0015031">
    <property type="term" value="P:protein transport"/>
    <property type="evidence" value="ECO:0007669"/>
    <property type="project" value="UniProtKB-KW"/>
</dbReference>
<gene>
    <name evidence="14" type="ORF">PNEG_01564</name>
</gene>
<evidence type="ECO:0008006" key="16">
    <source>
        <dbReference type="Google" id="ProtNLM"/>
    </source>
</evidence>
<dbReference type="PANTHER" id="PTHR13269">
    <property type="entry name" value="NUCLEOPORIN NDC1"/>
    <property type="match status" value="1"/>
</dbReference>
<proteinExistence type="inferred from homology"/>
<feature type="transmembrane region" description="Helical" evidence="13">
    <location>
        <begin position="201"/>
        <end position="227"/>
    </location>
</feature>
<feature type="transmembrane region" description="Helical" evidence="13">
    <location>
        <begin position="247"/>
        <end position="271"/>
    </location>
</feature>
<organism evidence="14 15">
    <name type="scientific">Pneumocystis murina (strain B123)</name>
    <name type="common">Mouse pneumocystis pneumonia agent</name>
    <name type="synonym">Pneumocystis carinii f. sp. muris</name>
    <dbReference type="NCBI Taxonomy" id="1069680"/>
    <lineage>
        <taxon>Eukaryota</taxon>
        <taxon>Fungi</taxon>
        <taxon>Dikarya</taxon>
        <taxon>Ascomycota</taxon>
        <taxon>Taphrinomycotina</taxon>
        <taxon>Pneumocystomycetes</taxon>
        <taxon>Pneumocystaceae</taxon>
        <taxon>Pneumocystis</taxon>
    </lineage>
</organism>
<dbReference type="GO" id="GO:0106166">
    <property type="term" value="F:spindle pole body-nuclear membrane anchor activity"/>
    <property type="evidence" value="ECO:0007669"/>
    <property type="project" value="TreeGrafter"/>
</dbReference>
<feature type="transmembrane region" description="Helical" evidence="13">
    <location>
        <begin position="62"/>
        <end position="81"/>
    </location>
</feature>
<dbReference type="GeneID" id="19895259"/>
<evidence type="ECO:0000256" key="8">
    <source>
        <dbReference type="ARBA" id="ARBA00022989"/>
    </source>
</evidence>
<evidence type="ECO:0000256" key="13">
    <source>
        <dbReference type="SAM" id="Phobius"/>
    </source>
</evidence>
<dbReference type="PANTHER" id="PTHR13269:SF6">
    <property type="entry name" value="NUCLEOPORIN NDC1"/>
    <property type="match status" value="1"/>
</dbReference>
<comment type="subcellular location">
    <subcellularLocation>
        <location evidence="1">Nucleus membrane</location>
        <topology evidence="1">Multi-pass membrane protein</topology>
    </subcellularLocation>
    <subcellularLocation>
        <location evidence="2">Nucleus</location>
        <location evidence="2">Nuclear pore complex</location>
    </subcellularLocation>
</comment>
<keyword evidence="8 13" id="KW-1133">Transmembrane helix</keyword>
<dbReference type="RefSeq" id="XP_007873515.1">
    <property type="nucleotide sequence ID" value="XM_007875324.1"/>
</dbReference>
<dbReference type="Pfam" id="PF09531">
    <property type="entry name" value="Ndc1_Nup"/>
    <property type="match status" value="1"/>
</dbReference>
<keyword evidence="15" id="KW-1185">Reference proteome</keyword>
<dbReference type="GO" id="GO:0006999">
    <property type="term" value="P:nuclear pore organization"/>
    <property type="evidence" value="ECO:0007669"/>
    <property type="project" value="TreeGrafter"/>
</dbReference>
<keyword evidence="4" id="KW-0813">Transport</keyword>
<dbReference type="eggNOG" id="ENOG502S1MG">
    <property type="taxonomic scope" value="Eukaryota"/>
</dbReference>
<evidence type="ECO:0000256" key="6">
    <source>
        <dbReference type="ARBA" id="ARBA00022816"/>
    </source>
</evidence>
<keyword evidence="5 13" id="KW-0812">Transmembrane</keyword>
<dbReference type="OrthoDB" id="67850at2759"/>
<keyword evidence="12" id="KW-0539">Nucleus</keyword>
<sequence>MVSIKDTFSKVSIRSEPVDYHAIASSILQRRFVQAVFLTYLISYVISIMIDNTFNIFKPLSWLYIGFRALILLFSVFPLFISKKANLHVDYHTKPSFISEFYLRLFSFKALRLTFIYLISSFFVTMINMTTKNTASFNQFIVSYGVYSPQLNEKTIYFVFHGLSLGLVVSIVHNLNDWDKMELPIFVQILPVRVKSEIVKIIIYSALVSLTFSFFSPLVYLFLRGWIRSFTLQFFRLLLYKIPKSSIPYWPFSIKLLLFSTFNSFIMLLLWNSVHSLFRIYLSHGPMSYGKLASERSPDPNGTLLTGLVAEFKPLTRIMAFEELYYILHHDIRRCEQIFNDIDRDPPMWQQIVEICLRIISDIPLTLRRVYQLPENKTSFSYINSEFTHKFYNQINDDTELKNPNSVPLLRIKDQNIFLEKQVHKRTPHIDHSKHRNNVNEFLSHSNKASKKNDKNIYKLQLKNIIIFYLKIFYKSWLGVPFRQTLRRKHQILFPNTRLQILAIFDLCQLVVRSIDQDLFGMVQREVALILECLNVTLEDIKQFIIFPQAHFSDIFCYQNNPDLTFEEPTALLKTLEFGMLNIISKFGPYLSGMHLQPSTAIKCQTLADFNLLND</sequence>
<keyword evidence="7" id="KW-0653">Protein transport</keyword>
<feature type="transmembrane region" description="Helical" evidence="13">
    <location>
        <begin position="156"/>
        <end position="175"/>
    </location>
</feature>
<dbReference type="OMA" id="ILCQQHL"/>
<feature type="transmembrane region" description="Helical" evidence="13">
    <location>
        <begin position="101"/>
        <end position="127"/>
    </location>
</feature>
<feature type="transmembrane region" description="Helical" evidence="13">
    <location>
        <begin position="32"/>
        <end position="50"/>
    </location>
</feature>
<evidence type="ECO:0000256" key="10">
    <source>
        <dbReference type="ARBA" id="ARBA00023132"/>
    </source>
</evidence>
<dbReference type="GO" id="GO:0051028">
    <property type="term" value="P:mRNA transport"/>
    <property type="evidence" value="ECO:0007669"/>
    <property type="project" value="UniProtKB-KW"/>
</dbReference>
<keyword evidence="9" id="KW-0811">Translocation</keyword>
<comment type="caution">
    <text evidence="14">The sequence shown here is derived from an EMBL/GenBank/DDBJ whole genome shotgun (WGS) entry which is preliminary data.</text>
</comment>
<evidence type="ECO:0000256" key="11">
    <source>
        <dbReference type="ARBA" id="ARBA00023136"/>
    </source>
</evidence>
<evidence type="ECO:0000313" key="14">
    <source>
        <dbReference type="EMBL" id="EMR10305.1"/>
    </source>
</evidence>
<evidence type="ECO:0000256" key="12">
    <source>
        <dbReference type="ARBA" id="ARBA00023242"/>
    </source>
</evidence>
<evidence type="ECO:0000256" key="1">
    <source>
        <dbReference type="ARBA" id="ARBA00004232"/>
    </source>
</evidence>
<dbReference type="Proteomes" id="UP000011958">
    <property type="component" value="Unassembled WGS sequence"/>
</dbReference>
<keyword evidence="10" id="KW-0906">Nuclear pore complex</keyword>
<dbReference type="HOGENOM" id="CLU_448494_0_0_1"/>
<evidence type="ECO:0000256" key="5">
    <source>
        <dbReference type="ARBA" id="ARBA00022692"/>
    </source>
</evidence>
<dbReference type="GO" id="GO:0070762">
    <property type="term" value="C:nuclear pore transmembrane ring"/>
    <property type="evidence" value="ECO:0007669"/>
    <property type="project" value="TreeGrafter"/>
</dbReference>
<evidence type="ECO:0000256" key="7">
    <source>
        <dbReference type="ARBA" id="ARBA00022927"/>
    </source>
</evidence>
<evidence type="ECO:0000256" key="4">
    <source>
        <dbReference type="ARBA" id="ARBA00022448"/>
    </source>
</evidence>
<keyword evidence="11 13" id="KW-0472">Membrane</keyword>
<dbReference type="GO" id="GO:0005816">
    <property type="term" value="C:spindle pole body"/>
    <property type="evidence" value="ECO:0007669"/>
    <property type="project" value="TreeGrafter"/>
</dbReference>
<reference evidence="15" key="1">
    <citation type="journal article" date="2016" name="Nat. Commun.">
        <title>Genome analysis of three Pneumocystis species reveals adaptation mechanisms to life exclusively in mammalian hosts.</title>
        <authorList>
            <person name="Ma L."/>
            <person name="Chen Z."/>
            <person name="Huang D.W."/>
            <person name="Kutty G."/>
            <person name="Ishihara M."/>
            <person name="Wang H."/>
            <person name="Abouelleil A."/>
            <person name="Bishop L."/>
            <person name="Davey E."/>
            <person name="Deng R."/>
            <person name="Deng X."/>
            <person name="Fan L."/>
            <person name="Fantoni G."/>
            <person name="Fitzgerald M."/>
            <person name="Gogineni E."/>
            <person name="Goldberg J.M."/>
            <person name="Handley G."/>
            <person name="Hu X."/>
            <person name="Huber C."/>
            <person name="Jiao X."/>
            <person name="Jones K."/>
            <person name="Levin J.Z."/>
            <person name="Liu Y."/>
            <person name="Macdonald P."/>
            <person name="Melnikov A."/>
            <person name="Raley C."/>
            <person name="Sassi M."/>
            <person name="Sherman B.T."/>
            <person name="Song X."/>
            <person name="Sykes S."/>
            <person name="Tran B."/>
            <person name="Walsh L."/>
            <person name="Xia Y."/>
            <person name="Yang J."/>
            <person name="Young S."/>
            <person name="Zeng Q."/>
            <person name="Zheng X."/>
            <person name="Stephens R."/>
            <person name="Nusbaum C."/>
            <person name="Birren B.W."/>
            <person name="Azadi P."/>
            <person name="Lempicki R.A."/>
            <person name="Cuomo C.A."/>
            <person name="Kovacs J.A."/>
        </authorList>
    </citation>
    <scope>NUCLEOTIDE SEQUENCE [LARGE SCALE GENOMIC DNA]</scope>
    <source>
        <strain evidence="15">B123</strain>
    </source>
</reference>
<name>M7P902_PNEMU</name>
<evidence type="ECO:0000256" key="2">
    <source>
        <dbReference type="ARBA" id="ARBA00004567"/>
    </source>
</evidence>
<protein>
    <recommendedName>
        <fullName evidence="16">Nucleoporin NDC1</fullName>
    </recommendedName>
</protein>